<evidence type="ECO:0000313" key="1">
    <source>
        <dbReference type="Ensembl" id="ENSPKIP00000005099.1"/>
    </source>
</evidence>
<keyword evidence="2" id="KW-1185">Reference proteome</keyword>
<dbReference type="Ensembl" id="ENSPKIT00000029092.1">
    <property type="protein sequence ID" value="ENSPKIP00000005099.1"/>
    <property type="gene ID" value="ENSPKIG00000021914.1"/>
</dbReference>
<sequence>MLSVCWERIWPRFTHSLSFVYLPAPVSGLRMAEQKLLECRCGFSGSFHMRPLHKVACQHDLIAVGHGAQLPAFSSAGYRAVPWHGADVDGTEQQGKLSAALPMNGLILILIRLFLSSKMCCLQFMMSSFYFSCFSTF</sequence>
<dbReference type="AlphaFoldDB" id="A0A3B3QH31"/>
<reference evidence="1" key="1">
    <citation type="submission" date="2025-08" db="UniProtKB">
        <authorList>
            <consortium name="Ensembl"/>
        </authorList>
    </citation>
    <scope>IDENTIFICATION</scope>
</reference>
<dbReference type="Proteomes" id="UP000261540">
    <property type="component" value="Unplaced"/>
</dbReference>
<accession>A0A3B3QH31</accession>
<protein>
    <submittedName>
        <fullName evidence="1">Uncharacterized protein</fullName>
    </submittedName>
</protein>
<reference evidence="1" key="2">
    <citation type="submission" date="2025-09" db="UniProtKB">
        <authorList>
            <consortium name="Ensembl"/>
        </authorList>
    </citation>
    <scope>IDENTIFICATION</scope>
</reference>
<evidence type="ECO:0000313" key="2">
    <source>
        <dbReference type="Proteomes" id="UP000261540"/>
    </source>
</evidence>
<name>A0A3B3QH31_9TELE</name>
<proteinExistence type="predicted"/>
<organism evidence="1 2">
    <name type="scientific">Paramormyrops kingsleyae</name>
    <dbReference type="NCBI Taxonomy" id="1676925"/>
    <lineage>
        <taxon>Eukaryota</taxon>
        <taxon>Metazoa</taxon>
        <taxon>Chordata</taxon>
        <taxon>Craniata</taxon>
        <taxon>Vertebrata</taxon>
        <taxon>Euteleostomi</taxon>
        <taxon>Actinopterygii</taxon>
        <taxon>Neopterygii</taxon>
        <taxon>Teleostei</taxon>
        <taxon>Osteoglossocephala</taxon>
        <taxon>Osteoglossomorpha</taxon>
        <taxon>Osteoglossiformes</taxon>
        <taxon>Mormyridae</taxon>
        <taxon>Paramormyrops</taxon>
    </lineage>
</organism>